<dbReference type="HOGENOM" id="CLU_3345604_0_0_5"/>
<evidence type="ECO:0000256" key="1">
    <source>
        <dbReference type="SAM" id="MobiDB-lite"/>
    </source>
</evidence>
<dbReference type="Proteomes" id="UP000002931">
    <property type="component" value="Unassembled WGS sequence"/>
</dbReference>
<keyword evidence="3" id="KW-1185">Reference proteome</keyword>
<sequence length="37" mass="4381">MRTTARSTHASRGSRRRMAGRCPMTTHLRPRTPWTLW</sequence>
<evidence type="ECO:0000313" key="2">
    <source>
        <dbReference type="EMBL" id="EAQ12385.1"/>
    </source>
</evidence>
<organism evidence="2 3">
    <name type="scientific">Maritimibacter alkaliphilus HTCC2654</name>
    <dbReference type="NCBI Taxonomy" id="314271"/>
    <lineage>
        <taxon>Bacteria</taxon>
        <taxon>Pseudomonadati</taxon>
        <taxon>Pseudomonadota</taxon>
        <taxon>Alphaproteobacteria</taxon>
        <taxon>Rhodobacterales</taxon>
        <taxon>Roseobacteraceae</taxon>
        <taxon>Maritimibacter</taxon>
    </lineage>
</organism>
<comment type="caution">
    <text evidence="2">The sequence shown here is derived from an EMBL/GenBank/DDBJ whole genome shotgun (WGS) entry which is preliminary data.</text>
</comment>
<feature type="region of interest" description="Disordered" evidence="1">
    <location>
        <begin position="1"/>
        <end position="37"/>
    </location>
</feature>
<gene>
    <name evidence="2" type="ORF">RB2654_13905</name>
</gene>
<accession>A3VGI0</accession>
<dbReference type="EMBL" id="AAMT01000008">
    <property type="protein sequence ID" value="EAQ12385.1"/>
    <property type="molecule type" value="Genomic_DNA"/>
</dbReference>
<reference evidence="2 3" key="1">
    <citation type="journal article" date="2010" name="J. Bacteriol.">
        <title>Genome sequences of Pelagibaca bermudensis HTCC2601T and Maritimibacter alkaliphilus HTCC2654T, the type strains of two marine Roseobacter genera.</title>
        <authorList>
            <person name="Thrash J.C."/>
            <person name="Cho J.C."/>
            <person name="Ferriera S."/>
            <person name="Johnson J."/>
            <person name="Vergin K.L."/>
            <person name="Giovannoni S.J."/>
        </authorList>
    </citation>
    <scope>NUCLEOTIDE SEQUENCE [LARGE SCALE GENOMIC DNA]</scope>
    <source>
        <strain evidence="2 3">HTCC2654</strain>
    </source>
</reference>
<name>A3VGI0_9RHOB</name>
<dbReference type="AlphaFoldDB" id="A3VGI0"/>
<evidence type="ECO:0000313" key="3">
    <source>
        <dbReference type="Proteomes" id="UP000002931"/>
    </source>
</evidence>
<proteinExistence type="predicted"/>
<protein>
    <submittedName>
        <fullName evidence="2">Uncharacterized protein</fullName>
    </submittedName>
</protein>